<dbReference type="PROSITE" id="PS00409">
    <property type="entry name" value="PROKAR_NTER_METHYL"/>
    <property type="match status" value="1"/>
</dbReference>
<dbReference type="PANTHER" id="PTHR30093:SF2">
    <property type="entry name" value="TYPE II SECRETION SYSTEM PROTEIN H"/>
    <property type="match status" value="1"/>
</dbReference>
<dbReference type="AlphaFoldDB" id="A0A402CRJ4"/>
<dbReference type="SUPFAM" id="SSF54523">
    <property type="entry name" value="Pili subunits"/>
    <property type="match status" value="1"/>
</dbReference>
<gene>
    <name evidence="1" type="ORF">CCAX7_001700</name>
</gene>
<dbReference type="InterPro" id="IPR045584">
    <property type="entry name" value="Pilin-like"/>
</dbReference>
<proteinExistence type="predicted"/>
<evidence type="ECO:0000313" key="1">
    <source>
        <dbReference type="EMBL" id="BDI28119.1"/>
    </source>
</evidence>
<dbReference type="Pfam" id="PF07596">
    <property type="entry name" value="SBP_bac_10"/>
    <property type="match status" value="1"/>
</dbReference>
<keyword evidence="2" id="KW-1185">Reference proteome</keyword>
<dbReference type="InterPro" id="IPR011453">
    <property type="entry name" value="DUF1559"/>
</dbReference>
<dbReference type="Pfam" id="PF07963">
    <property type="entry name" value="N_methyl"/>
    <property type="match status" value="1"/>
</dbReference>
<dbReference type="PANTHER" id="PTHR30093">
    <property type="entry name" value="GENERAL SECRETION PATHWAY PROTEIN G"/>
    <property type="match status" value="1"/>
</dbReference>
<dbReference type="Gene3D" id="3.30.700.10">
    <property type="entry name" value="Glycoprotein, Type 4 Pilin"/>
    <property type="match status" value="1"/>
</dbReference>
<name>A0A402CRJ4_9BACT</name>
<protein>
    <submittedName>
        <fullName evidence="1">Uncharacterized protein</fullName>
    </submittedName>
</protein>
<dbReference type="KEGG" id="ccot:CCAX7_001700"/>
<dbReference type="InterPro" id="IPR027558">
    <property type="entry name" value="Pre_pil_HX9DG_C"/>
</dbReference>
<reference evidence="1 2" key="1">
    <citation type="journal article" date="2019" name="Int. J. Syst. Evol. Microbiol.">
        <title>Capsulimonas corticalis gen. nov., sp. nov., an aerobic capsulated bacterium, of a novel bacterial order, Capsulimonadales ord. nov., of the class Armatimonadia of the phylum Armatimonadetes.</title>
        <authorList>
            <person name="Li J."/>
            <person name="Kudo C."/>
            <person name="Tonouchi A."/>
        </authorList>
    </citation>
    <scope>NUCLEOTIDE SEQUENCE [LARGE SCALE GENOMIC DNA]</scope>
    <source>
        <strain evidence="1 2">AX-7</strain>
    </source>
</reference>
<dbReference type="NCBIfam" id="TIGR04294">
    <property type="entry name" value="pre_pil_HX9DG"/>
    <property type="match status" value="1"/>
</dbReference>
<organism evidence="1 2">
    <name type="scientific">Capsulimonas corticalis</name>
    <dbReference type="NCBI Taxonomy" id="2219043"/>
    <lineage>
        <taxon>Bacteria</taxon>
        <taxon>Bacillati</taxon>
        <taxon>Armatimonadota</taxon>
        <taxon>Armatimonadia</taxon>
        <taxon>Capsulimonadales</taxon>
        <taxon>Capsulimonadaceae</taxon>
        <taxon>Capsulimonas</taxon>
    </lineage>
</organism>
<sequence>MTLRRSRIHSHQGFTLIELLVVIAIIAILAAILFPVFAQAREKARAISCASNLRQIGTAWLMYSQDYDGIMGLPDYTTPGNNFAWDFAIDPVKHIQDPTRGLIQPYMKSAAIQTCPDLPPIASAPYGGFVTGFAVNMYLSNAKYAGDLFASDISGYATDSQIQSPASTILMADSVLYFGGSYQRNDILNAPSIEAAYGGSYPDVHGRHQTRANVLWCDGHVKGVIPTPPDQASVFGDSVASLNAKNLGNIMTKPYTGNAKVDDYYYELDKTGSGL</sequence>
<dbReference type="RefSeq" id="WP_119320073.1">
    <property type="nucleotide sequence ID" value="NZ_AP025739.1"/>
</dbReference>
<dbReference type="NCBIfam" id="TIGR02532">
    <property type="entry name" value="IV_pilin_GFxxxE"/>
    <property type="match status" value="1"/>
</dbReference>
<dbReference type="Proteomes" id="UP000287394">
    <property type="component" value="Chromosome"/>
</dbReference>
<accession>A0A402CRJ4</accession>
<dbReference type="InterPro" id="IPR012902">
    <property type="entry name" value="N_methyl_site"/>
</dbReference>
<dbReference type="EMBL" id="AP025739">
    <property type="protein sequence ID" value="BDI28119.1"/>
    <property type="molecule type" value="Genomic_DNA"/>
</dbReference>
<evidence type="ECO:0000313" key="2">
    <source>
        <dbReference type="Proteomes" id="UP000287394"/>
    </source>
</evidence>
<dbReference type="OrthoDB" id="249920at2"/>